<sequence>MERALEGVKVLDLTQFEAGPSCTLMLAWMGADVIKVEEPTRGDQGRRLGADQATQDSWYFILLNANKRSITLNLKEPEGLDIFKRMLPHFDIMVENFGPGTIENLGLGYEAVKAINPSIIYASIKGFGSSGPYSEYKSFDMIAQAMAGAYSLTGMPDGPPLKPAPTVGDTGTGLHTAIGILSAYIQRLKTGKGQRVELSMQESVVNLLRPSFRGHYTENAPLPRIGFGGGYRDLTNLFPCQPGGPNDYVFVRGTGVSERVWNALLKIMNREDLIGDERYRTPQARGKRIEEVNEIFGAYCRTHTKQEILAAVGPLGIPTGAVQDTMEVMHDPHMRE</sequence>
<dbReference type="Proteomes" id="UP000019140">
    <property type="component" value="Unassembled WGS sequence"/>
</dbReference>
<dbReference type="SUPFAM" id="SSF89796">
    <property type="entry name" value="CoA-transferase family III (CaiB/BaiF)"/>
    <property type="match status" value="1"/>
</dbReference>
<accession>W4MB75</accession>
<dbReference type="Gene3D" id="3.30.1540.10">
    <property type="entry name" value="formyl-coa transferase, domain 3"/>
    <property type="match status" value="1"/>
</dbReference>
<dbReference type="Gene3D" id="3.40.50.10540">
    <property type="entry name" value="Crotonobetainyl-coa:carnitine coa-transferase, domain 1"/>
    <property type="match status" value="1"/>
</dbReference>
<dbReference type="PANTHER" id="PTHR48207:SF3">
    <property type="entry name" value="SUCCINATE--HYDROXYMETHYLGLUTARATE COA-TRANSFERASE"/>
    <property type="match status" value="1"/>
</dbReference>
<dbReference type="InterPro" id="IPR050483">
    <property type="entry name" value="CoA-transferase_III_domain"/>
</dbReference>
<dbReference type="GO" id="GO:0008410">
    <property type="term" value="F:CoA-transferase activity"/>
    <property type="evidence" value="ECO:0007669"/>
    <property type="project" value="TreeGrafter"/>
</dbReference>
<dbReference type="InterPro" id="IPR003673">
    <property type="entry name" value="CoA-Trfase_fam_III"/>
</dbReference>
<keyword evidence="1" id="KW-0808">Transferase</keyword>
<dbReference type="PANTHER" id="PTHR48207">
    <property type="entry name" value="SUCCINATE--HYDROXYMETHYLGLUTARATE COA-TRANSFERASE"/>
    <property type="match status" value="1"/>
</dbReference>
<reference evidence="2 3" key="1">
    <citation type="journal article" date="2014" name="Nature">
        <title>An environmental bacterial taxon with a large and distinct metabolic repertoire.</title>
        <authorList>
            <person name="Wilson M.C."/>
            <person name="Mori T."/>
            <person name="Ruckert C."/>
            <person name="Uria A.R."/>
            <person name="Helf M.J."/>
            <person name="Takada K."/>
            <person name="Gernert C."/>
            <person name="Steffens U.A."/>
            <person name="Heycke N."/>
            <person name="Schmitt S."/>
            <person name="Rinke C."/>
            <person name="Helfrich E.J."/>
            <person name="Brachmann A.O."/>
            <person name="Gurgui C."/>
            <person name="Wakimoto T."/>
            <person name="Kracht M."/>
            <person name="Crusemann M."/>
            <person name="Hentschel U."/>
            <person name="Abe I."/>
            <person name="Matsunaga S."/>
            <person name="Kalinowski J."/>
            <person name="Takeyama H."/>
            <person name="Piel J."/>
        </authorList>
    </citation>
    <scope>NUCLEOTIDE SEQUENCE [LARGE SCALE GENOMIC DNA]</scope>
    <source>
        <strain evidence="3">TSY2</strain>
    </source>
</reference>
<gene>
    <name evidence="2" type="ORF">ETSY2_10120</name>
</gene>
<feature type="non-terminal residue" evidence="2">
    <location>
        <position position="336"/>
    </location>
</feature>
<protein>
    <recommendedName>
        <fullName evidence="4">Formyl-CoA transferase</fullName>
    </recommendedName>
</protein>
<name>W4MB75_9BACT</name>
<dbReference type="EMBL" id="AZHX01000413">
    <property type="protein sequence ID" value="ETX07619.1"/>
    <property type="molecule type" value="Genomic_DNA"/>
</dbReference>
<dbReference type="HOGENOM" id="CLU_033975_0_0_7"/>
<comment type="caution">
    <text evidence="2">The sequence shown here is derived from an EMBL/GenBank/DDBJ whole genome shotgun (WGS) entry which is preliminary data.</text>
</comment>
<dbReference type="InterPro" id="IPR044855">
    <property type="entry name" value="CoA-Trfase_III_dom3_sf"/>
</dbReference>
<keyword evidence="3" id="KW-1185">Reference proteome</keyword>
<evidence type="ECO:0008006" key="4">
    <source>
        <dbReference type="Google" id="ProtNLM"/>
    </source>
</evidence>
<evidence type="ECO:0000313" key="2">
    <source>
        <dbReference type="EMBL" id="ETX07619.1"/>
    </source>
</evidence>
<proteinExistence type="predicted"/>
<dbReference type="AlphaFoldDB" id="W4MB75"/>
<evidence type="ECO:0000313" key="3">
    <source>
        <dbReference type="Proteomes" id="UP000019140"/>
    </source>
</evidence>
<dbReference type="Pfam" id="PF02515">
    <property type="entry name" value="CoA_transf_3"/>
    <property type="match status" value="1"/>
</dbReference>
<organism evidence="2 3">
    <name type="scientific">Candidatus Entotheonella gemina</name>
    <dbReference type="NCBI Taxonomy" id="1429439"/>
    <lineage>
        <taxon>Bacteria</taxon>
        <taxon>Pseudomonadati</taxon>
        <taxon>Nitrospinota/Tectimicrobiota group</taxon>
        <taxon>Candidatus Tectimicrobiota</taxon>
        <taxon>Candidatus Entotheonellia</taxon>
        <taxon>Candidatus Entotheonellales</taxon>
        <taxon>Candidatus Entotheonellaceae</taxon>
        <taxon>Candidatus Entotheonella</taxon>
    </lineage>
</organism>
<evidence type="ECO:0000256" key="1">
    <source>
        <dbReference type="ARBA" id="ARBA00022679"/>
    </source>
</evidence>
<dbReference type="InterPro" id="IPR023606">
    <property type="entry name" value="CoA-Trfase_III_dom_1_sf"/>
</dbReference>